<name>A0A0F6W495_9BACT</name>
<dbReference type="RefSeq" id="WP_053234403.1">
    <property type="nucleotide sequence ID" value="NZ_CP011125.1"/>
</dbReference>
<evidence type="ECO:0000313" key="2">
    <source>
        <dbReference type="Proteomes" id="UP000034883"/>
    </source>
</evidence>
<evidence type="ECO:0000313" key="1">
    <source>
        <dbReference type="EMBL" id="AKF07106.1"/>
    </source>
</evidence>
<organism evidence="1 2">
    <name type="scientific">Sandaracinus amylolyticus</name>
    <dbReference type="NCBI Taxonomy" id="927083"/>
    <lineage>
        <taxon>Bacteria</taxon>
        <taxon>Pseudomonadati</taxon>
        <taxon>Myxococcota</taxon>
        <taxon>Polyangia</taxon>
        <taxon>Polyangiales</taxon>
        <taxon>Sandaracinaceae</taxon>
        <taxon>Sandaracinus</taxon>
    </lineage>
</organism>
<accession>A0A0F6W495</accession>
<protein>
    <submittedName>
        <fullName evidence="1">Uncharacterized protein</fullName>
    </submittedName>
</protein>
<keyword evidence="2" id="KW-1185">Reference proteome</keyword>
<dbReference type="KEGG" id="samy:DB32_004255"/>
<dbReference type="EMBL" id="CP011125">
    <property type="protein sequence ID" value="AKF07106.1"/>
    <property type="molecule type" value="Genomic_DNA"/>
</dbReference>
<dbReference type="AlphaFoldDB" id="A0A0F6W495"/>
<dbReference type="STRING" id="927083.DB32_004255"/>
<reference evidence="1 2" key="1">
    <citation type="submission" date="2015-03" db="EMBL/GenBank/DDBJ databases">
        <title>Genome assembly of Sandaracinus amylolyticus DSM 53668.</title>
        <authorList>
            <person name="Sharma G."/>
            <person name="Subramanian S."/>
        </authorList>
    </citation>
    <scope>NUCLEOTIDE SEQUENCE [LARGE SCALE GENOMIC DNA]</scope>
    <source>
        <strain evidence="1 2">DSM 53668</strain>
    </source>
</reference>
<dbReference type="Proteomes" id="UP000034883">
    <property type="component" value="Chromosome"/>
</dbReference>
<gene>
    <name evidence="1" type="ORF">DB32_004255</name>
</gene>
<proteinExistence type="predicted"/>
<sequence>MPSDQAFIVVTAILDQTARPAAITLSHGDALERAAKATAARGIAGLDIVELPIPPKAFSALRESTGRSQDTVAVYDVFPLTPHLDGATRRIAGQFLAAEILWALEEQGLLKGVPLNLKLDVPPGWDKSPKAVHEKLVEAGALDLGEKAIEDFKAVKAAWDAA</sequence>